<dbReference type="OrthoDB" id="9861101at2"/>
<geneLocation type="plasmid" evidence="2">
    <name>pri-1</name>
</geneLocation>
<keyword evidence="2" id="KW-1185">Reference proteome</keyword>
<dbReference type="RefSeq" id="WP_048935418.1">
    <property type="nucleotide sequence ID" value="NZ_CP016024.1"/>
</dbReference>
<accession>A0A192A7M6</accession>
<name>A0A192A7M6_9RALS</name>
<evidence type="ECO:0000313" key="1">
    <source>
        <dbReference type="EMBL" id="ANJ76266.1"/>
    </source>
</evidence>
<gene>
    <name evidence="1" type="ORF">A9Y76_27035</name>
</gene>
<dbReference type="Proteomes" id="UP000078572">
    <property type="component" value="Plasmid pRI-1"/>
</dbReference>
<protein>
    <submittedName>
        <fullName evidence="1">Uncharacterized protein</fullName>
    </submittedName>
</protein>
<dbReference type="AlphaFoldDB" id="A0A192A7M6"/>
<sequence>METLTDSERIALVELWKAEFLHCMDTRRPVYPGAVGRDGMRLVKKGLAERIGPVTNEAGARYTA</sequence>
<dbReference type="GeneID" id="61529700"/>
<proteinExistence type="predicted"/>
<evidence type="ECO:0000313" key="2">
    <source>
        <dbReference type="Proteomes" id="UP000078572"/>
    </source>
</evidence>
<keyword evidence="1" id="KW-0614">Plasmid</keyword>
<organism evidence="1 2">
    <name type="scientific">Ralstonia insidiosa</name>
    <dbReference type="NCBI Taxonomy" id="190721"/>
    <lineage>
        <taxon>Bacteria</taxon>
        <taxon>Pseudomonadati</taxon>
        <taxon>Pseudomonadota</taxon>
        <taxon>Betaproteobacteria</taxon>
        <taxon>Burkholderiales</taxon>
        <taxon>Burkholderiaceae</taxon>
        <taxon>Ralstonia</taxon>
    </lineage>
</organism>
<dbReference type="EMBL" id="CP016024">
    <property type="protein sequence ID" value="ANJ76266.1"/>
    <property type="molecule type" value="Genomic_DNA"/>
</dbReference>
<reference evidence="2" key="1">
    <citation type="submission" date="2016-06" db="EMBL/GenBank/DDBJ databases">
        <authorList>
            <person name="Xu Y."/>
            <person name="Nagy A."/>
            <person name="Yan X."/>
            <person name="Kim S.W."/>
            <person name="Haley B."/>
            <person name="Liu N.T."/>
            <person name="Nou X."/>
        </authorList>
    </citation>
    <scope>NUCLEOTIDE SEQUENCE [LARGE SCALE GENOMIC DNA]</scope>
    <source>
        <strain evidence="2">ATCC 49129</strain>
        <plasmid evidence="2">pri-1</plasmid>
    </source>
</reference>